<name>A0A2G9HRM3_9LAMI</name>
<accession>A0A2G9HRM3</accession>
<evidence type="ECO:0000313" key="2">
    <source>
        <dbReference type="Proteomes" id="UP000231279"/>
    </source>
</evidence>
<organism evidence="1 2">
    <name type="scientific">Handroanthus impetiginosus</name>
    <dbReference type="NCBI Taxonomy" id="429701"/>
    <lineage>
        <taxon>Eukaryota</taxon>
        <taxon>Viridiplantae</taxon>
        <taxon>Streptophyta</taxon>
        <taxon>Embryophyta</taxon>
        <taxon>Tracheophyta</taxon>
        <taxon>Spermatophyta</taxon>
        <taxon>Magnoliopsida</taxon>
        <taxon>eudicotyledons</taxon>
        <taxon>Gunneridae</taxon>
        <taxon>Pentapetalae</taxon>
        <taxon>asterids</taxon>
        <taxon>lamiids</taxon>
        <taxon>Lamiales</taxon>
        <taxon>Bignoniaceae</taxon>
        <taxon>Crescentiina</taxon>
        <taxon>Tabebuia alliance</taxon>
        <taxon>Handroanthus</taxon>
    </lineage>
</organism>
<sequence length="111" mass="12977">MFILCCTYDWPKGTVENRWVNPIKKSTISEFAVQVTSRDWQIHTQSPKYCRFFGPFSYTLLNISAVKSKRLITFYNRAFKAKLHDIHEDTTHQPQPSHMTHCSILVSSIII</sequence>
<comment type="caution">
    <text evidence="1">The sequence shown here is derived from an EMBL/GenBank/DDBJ whole genome shotgun (WGS) entry which is preliminary data.</text>
</comment>
<reference evidence="2" key="1">
    <citation type="journal article" date="2018" name="Gigascience">
        <title>Genome assembly of the Pink Ipe (Handroanthus impetiginosus, Bignoniaceae), a highly valued, ecologically keystone Neotropical timber forest tree.</title>
        <authorList>
            <person name="Silva-Junior O.B."/>
            <person name="Grattapaglia D."/>
            <person name="Novaes E."/>
            <person name="Collevatti R.G."/>
        </authorList>
    </citation>
    <scope>NUCLEOTIDE SEQUENCE [LARGE SCALE GENOMIC DNA]</scope>
    <source>
        <strain evidence="2">cv. UFG-1</strain>
    </source>
</reference>
<keyword evidence="2" id="KW-1185">Reference proteome</keyword>
<dbReference type="EMBL" id="NKXS01001165">
    <property type="protein sequence ID" value="PIN20174.1"/>
    <property type="molecule type" value="Genomic_DNA"/>
</dbReference>
<dbReference type="Proteomes" id="UP000231279">
    <property type="component" value="Unassembled WGS sequence"/>
</dbReference>
<evidence type="ECO:0000313" key="1">
    <source>
        <dbReference type="EMBL" id="PIN20174.1"/>
    </source>
</evidence>
<gene>
    <name evidence="1" type="ORF">CDL12_07136</name>
</gene>
<protein>
    <submittedName>
        <fullName evidence="1">Uncharacterized protein</fullName>
    </submittedName>
</protein>
<dbReference type="AlphaFoldDB" id="A0A2G9HRM3"/>
<proteinExistence type="predicted"/>